<dbReference type="OrthoDB" id="245697at2759"/>
<evidence type="ECO:0000259" key="11">
    <source>
        <dbReference type="PROSITE" id="PS50178"/>
    </source>
</evidence>
<dbReference type="GO" id="GO:0005856">
    <property type="term" value="C:cytoskeleton"/>
    <property type="evidence" value="ECO:0007669"/>
    <property type="project" value="UniProtKB-SubCell"/>
</dbReference>
<proteinExistence type="predicted"/>
<evidence type="ECO:0000256" key="1">
    <source>
        <dbReference type="ARBA" id="ARBA00004245"/>
    </source>
</evidence>
<dbReference type="AlphaFoldDB" id="A0A183IYT4"/>
<keyword evidence="7" id="KW-0206">Cytoskeleton</keyword>
<dbReference type="InterPro" id="IPR055251">
    <property type="entry name" value="SOS1_NGEF_PH"/>
</dbReference>
<dbReference type="Pfam" id="PF00621">
    <property type="entry name" value="RhoGEF"/>
    <property type="match status" value="1"/>
</dbReference>
<dbReference type="CDD" id="cd00065">
    <property type="entry name" value="FYVE_like_SF"/>
    <property type="match status" value="1"/>
</dbReference>
<dbReference type="SMART" id="SM00325">
    <property type="entry name" value="RhoGEF"/>
    <property type="match status" value="1"/>
</dbReference>
<evidence type="ECO:0000256" key="2">
    <source>
        <dbReference type="ARBA" id="ARBA00022490"/>
    </source>
</evidence>
<dbReference type="InterPro" id="IPR000219">
    <property type="entry name" value="DH_dom"/>
</dbReference>
<dbReference type="Pfam" id="PF22697">
    <property type="entry name" value="SOS1_NGEF_PH"/>
    <property type="match status" value="1"/>
</dbReference>
<feature type="domain" description="FYVE-type" evidence="11">
    <location>
        <begin position="491"/>
        <end position="549"/>
    </location>
</feature>
<dbReference type="CDD" id="cd13388">
    <property type="entry name" value="PH1_FGD1-4_like"/>
    <property type="match status" value="1"/>
</dbReference>
<dbReference type="PROSITE" id="PS50010">
    <property type="entry name" value="DH_2"/>
    <property type="match status" value="1"/>
</dbReference>
<gene>
    <name evidence="12" type="ORF">SBAD_LOCUS8782</name>
</gene>
<evidence type="ECO:0000256" key="4">
    <source>
        <dbReference type="ARBA" id="ARBA00022723"/>
    </source>
</evidence>
<dbReference type="PANTHER" id="PTHR12673">
    <property type="entry name" value="FACIOGENITAL DYSPLASIA PROTEIN"/>
    <property type="match status" value="1"/>
</dbReference>
<dbReference type="SUPFAM" id="SSF48065">
    <property type="entry name" value="DBL homology domain (DH-domain)"/>
    <property type="match status" value="1"/>
</dbReference>
<keyword evidence="13" id="KW-1185">Reference proteome</keyword>
<dbReference type="PANTHER" id="PTHR12673:SF241">
    <property type="entry name" value="DH DOMAIN-CONTAINING PROTEIN"/>
    <property type="match status" value="1"/>
</dbReference>
<feature type="domain" description="PH" evidence="9">
    <location>
        <begin position="367"/>
        <end position="465"/>
    </location>
</feature>
<evidence type="ECO:0000259" key="9">
    <source>
        <dbReference type="PROSITE" id="PS50003"/>
    </source>
</evidence>
<dbReference type="SMART" id="SM00064">
    <property type="entry name" value="FYVE"/>
    <property type="match status" value="1"/>
</dbReference>
<dbReference type="WBParaSite" id="SBAD_0000910201-mRNA-1">
    <property type="protein sequence ID" value="SBAD_0000910201-mRNA-1"/>
    <property type="gene ID" value="SBAD_0000910201"/>
</dbReference>
<protein>
    <submittedName>
        <fullName evidence="14">FYVE, RhoGEF and PH domain-containing protein 4</fullName>
    </submittedName>
</protein>
<evidence type="ECO:0000256" key="3">
    <source>
        <dbReference type="ARBA" id="ARBA00022658"/>
    </source>
</evidence>
<keyword evidence="5 8" id="KW-0863">Zinc-finger</keyword>
<evidence type="ECO:0000313" key="14">
    <source>
        <dbReference type="WBParaSite" id="SBAD_0000910201-mRNA-1"/>
    </source>
</evidence>
<evidence type="ECO:0000259" key="10">
    <source>
        <dbReference type="PROSITE" id="PS50010"/>
    </source>
</evidence>
<dbReference type="GO" id="GO:0005737">
    <property type="term" value="C:cytoplasm"/>
    <property type="evidence" value="ECO:0007669"/>
    <property type="project" value="TreeGrafter"/>
</dbReference>
<keyword evidence="2" id="KW-0963">Cytoplasm</keyword>
<sequence>MESVDKTLSTFQMLLRQQKEEFQKIFPHLNNIRVPAEETVQTVINPDGTVTHIKTTRSQQAMSFRHMRSTVNGVTTSSSLRAVVEYLGPNGKCQVKLEMVDDNAIESESEDDDDTVSMMSDSSDVSDISGAVVPIDSFAARLPTKKQKQAFCAAKELVDSERRYVLKLRLLDEIFRNKLIEANAQSTFLSTDKMSKLFSNLSSLHAFHRDHFLPQLQSRIDNWQQQQKMSDVVCQLAPFLKMYSEYTNNYNRAMKVFADLQKKSRKFGAVVAATECLPECDNLPLASHIICPVQRVMRYHLLLQEYFKNLEPGHHDKEDTEKAVQLVKTAASHANEMMRKLDKYKHVIEVQEMLGSQISDLLSPSRELVKQGRMTKISSRNNELQSRYLFLFNDMLLVCAERKVPLSKYKLRSLFEADAMQVLEGDNLEMENTFSVRSRNKFIELCASTVHEKNEWMDALWFVIRDFRDRMQSFIRPEKDISDVNVKKSTKSSPKSCSFCTSVFNTFKREYICRSCGVIVCRKCCSNKVVLSEGKKEARVCEKCYAKLKNDNFKPYTAFSRKSVFEVSPDENCLWRGYLDIKSLKKPWTRKYFVVHMDYVLYSFNSEKDTYASTSAPLPGVKICLPEAKYDWAFGKEPNVFEMEQRRRVYFLRCQSREEMAKWMAVLDLASKAELPIINAS</sequence>
<dbReference type="GO" id="GO:0008270">
    <property type="term" value="F:zinc ion binding"/>
    <property type="evidence" value="ECO:0007669"/>
    <property type="project" value="UniProtKB-KW"/>
</dbReference>
<dbReference type="PROSITE" id="PS50003">
    <property type="entry name" value="PH_DOMAIN"/>
    <property type="match status" value="2"/>
</dbReference>
<dbReference type="InterPro" id="IPR051092">
    <property type="entry name" value="FYVE_RhoGEF_PH"/>
</dbReference>
<comment type="subcellular location">
    <subcellularLocation>
        <location evidence="1">Cytoplasm</location>
        <location evidence="1">Cytoskeleton</location>
    </subcellularLocation>
</comment>
<dbReference type="InterPro" id="IPR000306">
    <property type="entry name" value="Znf_FYVE"/>
</dbReference>
<keyword evidence="3" id="KW-0344">Guanine-nucleotide releasing factor</keyword>
<accession>A0A183IYT4</accession>
<evidence type="ECO:0000313" key="12">
    <source>
        <dbReference type="EMBL" id="VDP19263.1"/>
    </source>
</evidence>
<dbReference type="InterPro" id="IPR001849">
    <property type="entry name" value="PH_domain"/>
</dbReference>
<dbReference type="PROSITE" id="PS50178">
    <property type="entry name" value="ZF_FYVE"/>
    <property type="match status" value="1"/>
</dbReference>
<dbReference type="EMBL" id="UZAM01011961">
    <property type="protein sequence ID" value="VDP19263.1"/>
    <property type="molecule type" value="Genomic_DNA"/>
</dbReference>
<dbReference type="GO" id="GO:0046847">
    <property type="term" value="P:filopodium assembly"/>
    <property type="evidence" value="ECO:0007669"/>
    <property type="project" value="TreeGrafter"/>
</dbReference>
<dbReference type="Pfam" id="PF01363">
    <property type="entry name" value="FYVE"/>
    <property type="match status" value="1"/>
</dbReference>
<evidence type="ECO:0000256" key="8">
    <source>
        <dbReference type="PROSITE-ProRule" id="PRU00091"/>
    </source>
</evidence>
<dbReference type="InterPro" id="IPR011993">
    <property type="entry name" value="PH-like_dom_sf"/>
</dbReference>
<dbReference type="GO" id="GO:0005085">
    <property type="term" value="F:guanyl-nucleotide exchange factor activity"/>
    <property type="evidence" value="ECO:0007669"/>
    <property type="project" value="UniProtKB-KW"/>
</dbReference>
<reference evidence="12 13" key="2">
    <citation type="submission" date="2018-11" db="EMBL/GenBank/DDBJ databases">
        <authorList>
            <consortium name="Pathogen Informatics"/>
        </authorList>
    </citation>
    <scope>NUCLEOTIDE SEQUENCE [LARGE SCALE GENOMIC DNA]</scope>
</reference>
<keyword evidence="6" id="KW-0862">Zinc</keyword>
<dbReference type="SMART" id="SM00233">
    <property type="entry name" value="PH"/>
    <property type="match status" value="2"/>
</dbReference>
<dbReference type="Gene3D" id="2.30.29.30">
    <property type="entry name" value="Pleckstrin-homology domain (PH domain)/Phosphotyrosine-binding domain (PTB)"/>
    <property type="match status" value="2"/>
</dbReference>
<dbReference type="SUPFAM" id="SSF50729">
    <property type="entry name" value="PH domain-like"/>
    <property type="match status" value="2"/>
</dbReference>
<name>A0A183IYT4_9BILA</name>
<evidence type="ECO:0000256" key="7">
    <source>
        <dbReference type="ARBA" id="ARBA00023212"/>
    </source>
</evidence>
<organism evidence="14">
    <name type="scientific">Soboliphyme baturini</name>
    <dbReference type="NCBI Taxonomy" id="241478"/>
    <lineage>
        <taxon>Eukaryota</taxon>
        <taxon>Metazoa</taxon>
        <taxon>Ecdysozoa</taxon>
        <taxon>Nematoda</taxon>
        <taxon>Enoplea</taxon>
        <taxon>Dorylaimia</taxon>
        <taxon>Dioctophymatida</taxon>
        <taxon>Dioctophymatoidea</taxon>
        <taxon>Soboliphymatidae</taxon>
        <taxon>Soboliphyme</taxon>
    </lineage>
</organism>
<dbReference type="Pfam" id="PF00169">
    <property type="entry name" value="PH"/>
    <property type="match status" value="1"/>
</dbReference>
<dbReference type="GO" id="GO:0007010">
    <property type="term" value="P:cytoskeleton organization"/>
    <property type="evidence" value="ECO:0007669"/>
    <property type="project" value="TreeGrafter"/>
</dbReference>
<dbReference type="InterPro" id="IPR013083">
    <property type="entry name" value="Znf_RING/FYVE/PHD"/>
</dbReference>
<dbReference type="Gene3D" id="1.20.900.10">
    <property type="entry name" value="Dbl homology (DH) domain"/>
    <property type="match status" value="1"/>
</dbReference>
<dbReference type="Proteomes" id="UP000270296">
    <property type="component" value="Unassembled WGS sequence"/>
</dbReference>
<keyword evidence="4" id="KW-0479">Metal-binding</keyword>
<dbReference type="InterPro" id="IPR017455">
    <property type="entry name" value="Znf_FYVE-rel"/>
</dbReference>
<evidence type="ECO:0000256" key="6">
    <source>
        <dbReference type="ARBA" id="ARBA00022833"/>
    </source>
</evidence>
<dbReference type="Gene3D" id="3.30.40.10">
    <property type="entry name" value="Zinc/RING finger domain, C3HC4 (zinc finger)"/>
    <property type="match status" value="1"/>
</dbReference>
<feature type="domain" description="DH" evidence="10">
    <location>
        <begin position="149"/>
        <end position="337"/>
    </location>
</feature>
<feature type="domain" description="PH" evidence="9">
    <location>
        <begin position="572"/>
        <end position="672"/>
    </location>
</feature>
<reference evidence="14" key="1">
    <citation type="submission" date="2016-06" db="UniProtKB">
        <authorList>
            <consortium name="WormBaseParasite"/>
        </authorList>
    </citation>
    <scope>IDENTIFICATION</scope>
</reference>
<dbReference type="InterPro" id="IPR035899">
    <property type="entry name" value="DBL_dom_sf"/>
</dbReference>
<evidence type="ECO:0000313" key="13">
    <source>
        <dbReference type="Proteomes" id="UP000270296"/>
    </source>
</evidence>
<dbReference type="CDD" id="cd00160">
    <property type="entry name" value="RhoGEF"/>
    <property type="match status" value="1"/>
</dbReference>
<evidence type="ECO:0000256" key="5">
    <source>
        <dbReference type="ARBA" id="ARBA00022771"/>
    </source>
</evidence>